<reference evidence="2 3" key="1">
    <citation type="submission" date="2012-01" db="EMBL/GenBank/DDBJ databases">
        <title>Improved High-Quality Draft sequence of Metallosphaera yellowstonensis MK1.</title>
        <authorList>
            <consortium name="US DOE Joint Genome Institute"/>
            <person name="Lucas S."/>
            <person name="Han J."/>
            <person name="Cheng J.-F."/>
            <person name="Goodwin L."/>
            <person name="Pitluck S."/>
            <person name="Peters L."/>
            <person name="Teshima H."/>
            <person name="Detter J.C."/>
            <person name="Han C."/>
            <person name="Tapia R."/>
            <person name="Land M."/>
            <person name="Hauser L."/>
            <person name="Kyrpides N."/>
            <person name="Kozubal M."/>
            <person name="Macur R.E."/>
            <person name="Jay Z."/>
            <person name="Inskeep W."/>
            <person name="Woyke T."/>
        </authorList>
    </citation>
    <scope>NUCLEOTIDE SEQUENCE [LARGE SCALE GENOMIC DNA]</scope>
    <source>
        <strain evidence="2 3">MK1</strain>
    </source>
</reference>
<dbReference type="InterPro" id="IPR036162">
    <property type="entry name" value="Resolvase-like_N_sf"/>
</dbReference>
<accession>H2C8Z8</accession>
<dbReference type="Proteomes" id="UP000003980">
    <property type="component" value="Unassembled WGS sequence"/>
</dbReference>
<dbReference type="InterPro" id="IPR051491">
    <property type="entry name" value="Recombinase/Transposase-rel"/>
</dbReference>
<dbReference type="PANTHER" id="PTHR36172:SF1">
    <property type="entry name" value="RESOLVASE-RELATED"/>
    <property type="match status" value="1"/>
</dbReference>
<dbReference type="eggNOG" id="arCOG03164">
    <property type="taxonomic scope" value="Archaea"/>
</dbReference>
<dbReference type="HOGENOM" id="CLU_193455_0_0_2"/>
<evidence type="ECO:0000259" key="1">
    <source>
        <dbReference type="Pfam" id="PF00239"/>
    </source>
</evidence>
<dbReference type="PANTHER" id="PTHR36172">
    <property type="match status" value="1"/>
</dbReference>
<evidence type="ECO:0000313" key="2">
    <source>
        <dbReference type="EMBL" id="EHP68624.1"/>
    </source>
</evidence>
<feature type="domain" description="Resolvase/invertase-type recombinase catalytic" evidence="1">
    <location>
        <begin position="4"/>
        <end position="81"/>
    </location>
</feature>
<proteinExistence type="predicted"/>
<gene>
    <name evidence="2" type="ORF">MetMK1DRAFT_00030670</name>
</gene>
<dbReference type="GO" id="GO:0000150">
    <property type="term" value="F:DNA strand exchange activity"/>
    <property type="evidence" value="ECO:0007669"/>
    <property type="project" value="InterPro"/>
</dbReference>
<sequence length="83" mass="9595">MKYLEENVKDDQVITDVGSSLNVRKKGFTKLLRMMLNNEVSKVIIAYPDRPVRFGFEIVEEVCKSHNCEIVVLNRETKHPSKS</sequence>
<dbReference type="SUPFAM" id="SSF53041">
    <property type="entry name" value="Resolvase-like"/>
    <property type="match status" value="1"/>
</dbReference>
<dbReference type="GO" id="GO:0003677">
    <property type="term" value="F:DNA binding"/>
    <property type="evidence" value="ECO:0007669"/>
    <property type="project" value="InterPro"/>
</dbReference>
<dbReference type="STRING" id="671065.MetMK1DRAFT_00030670"/>
<dbReference type="EMBL" id="JH597770">
    <property type="protein sequence ID" value="EHP68624.1"/>
    <property type="molecule type" value="Genomic_DNA"/>
</dbReference>
<dbReference type="Gene3D" id="3.40.50.1390">
    <property type="entry name" value="Resolvase, N-terminal catalytic domain"/>
    <property type="match status" value="1"/>
</dbReference>
<keyword evidence="3" id="KW-1185">Reference proteome</keyword>
<dbReference type="InterPro" id="IPR006119">
    <property type="entry name" value="Resolv_N"/>
</dbReference>
<organism evidence="2 3">
    <name type="scientific">Metallosphaera yellowstonensis MK1</name>
    <dbReference type="NCBI Taxonomy" id="671065"/>
    <lineage>
        <taxon>Archaea</taxon>
        <taxon>Thermoproteota</taxon>
        <taxon>Thermoprotei</taxon>
        <taxon>Sulfolobales</taxon>
        <taxon>Sulfolobaceae</taxon>
        <taxon>Metallosphaera</taxon>
    </lineage>
</organism>
<evidence type="ECO:0000313" key="3">
    <source>
        <dbReference type="Proteomes" id="UP000003980"/>
    </source>
</evidence>
<dbReference type="AlphaFoldDB" id="H2C8Z8"/>
<dbReference type="Pfam" id="PF00239">
    <property type="entry name" value="Resolvase"/>
    <property type="match status" value="1"/>
</dbReference>
<name>H2C8Z8_9CREN</name>
<protein>
    <recommendedName>
        <fullName evidence="1">Resolvase/invertase-type recombinase catalytic domain-containing protein</fullName>
    </recommendedName>
</protein>